<dbReference type="STRING" id="623281.SAMN05421747_10181"/>
<protein>
    <submittedName>
        <fullName evidence="1">Uncharacterized protein</fullName>
    </submittedName>
</protein>
<dbReference type="AlphaFoldDB" id="A0A1I1DTI7"/>
<accession>A0A1I1DTI7</accession>
<evidence type="ECO:0000313" key="2">
    <source>
        <dbReference type="Proteomes" id="UP000199577"/>
    </source>
</evidence>
<keyword evidence="2" id="KW-1185">Reference proteome</keyword>
<proteinExistence type="predicted"/>
<reference evidence="1 2" key="1">
    <citation type="submission" date="2016-10" db="EMBL/GenBank/DDBJ databases">
        <authorList>
            <person name="de Groot N.N."/>
        </authorList>
    </citation>
    <scope>NUCLEOTIDE SEQUENCE [LARGE SCALE GENOMIC DNA]</scope>
    <source>
        <strain evidence="1 2">DSM 22900</strain>
    </source>
</reference>
<dbReference type="EMBL" id="FOLL01000001">
    <property type="protein sequence ID" value="SFB78275.1"/>
    <property type="molecule type" value="Genomic_DNA"/>
</dbReference>
<evidence type="ECO:0000313" key="1">
    <source>
        <dbReference type="EMBL" id="SFB78275.1"/>
    </source>
</evidence>
<organism evidence="1 2">
    <name type="scientific">Parapedobacter composti</name>
    <dbReference type="NCBI Taxonomy" id="623281"/>
    <lineage>
        <taxon>Bacteria</taxon>
        <taxon>Pseudomonadati</taxon>
        <taxon>Bacteroidota</taxon>
        <taxon>Sphingobacteriia</taxon>
        <taxon>Sphingobacteriales</taxon>
        <taxon>Sphingobacteriaceae</taxon>
        <taxon>Parapedobacter</taxon>
    </lineage>
</organism>
<gene>
    <name evidence="1" type="ORF">SAMN05421747_10181</name>
</gene>
<dbReference type="Proteomes" id="UP000199577">
    <property type="component" value="Unassembled WGS sequence"/>
</dbReference>
<name>A0A1I1DTI7_9SPHI</name>
<sequence length="340" mass="40227">MTLFSGKTIILGAPKHYNLDRVIETELRNLGLNTINISFHNNQFRYKHMIQRIECFLCRDFLGIRDYKTKINFDASKQGLETALEQVQAADYALIIRPDVYPISFIKTLRGKTRKLIAYQWDGLSRFPRVYDYISLFDRFFVFDGNDLTVPSVLPITNYYPLTLGEDLYDEKLQSDVFYAGSYSKSRIDKLGQIILDFRSFGLDTKYMLYHRKARYLPSYDLRTTNSPIDYGLNIRYTYNTKIVLDLVNPDHDGLSFRFFEAMRFDKKVVTTNPRVTGYDFYHPDNIFVWDENRNPNEFYDFVQRPQVPLSSEIKEKYSFRNWLQYALDEGEYARLSIPC</sequence>